<dbReference type="RefSeq" id="WP_093729154.1">
    <property type="nucleotide sequence ID" value="NZ_FMYW01000001.1"/>
</dbReference>
<sequence>MTGADANVYKYLKRLLNEKGQDIVEYALLGAFCVAVALVARHVGFSEAFKNSYDAGKPELLTAAIGTKNASEGNTNNEEDLDWGHKDPGTFDSSTSQARLEADQLFLANIAKYFIGKEKSYVKGIFNNEGRNEGGRSADIGFNEVVHLGWFLKSSDGGTTFVNVNPNNPDHKTALDTNELQNIFSWGLGHYNTVSGNNPEYDSTNRYLISDYSLSQGWTDNYNFNVQQSLGLKLRLEYDTNKDNNKRKVIAARIALDPASQNKQTGSSEGLEITIGSDGQPTVTKTGLAKWDKNSL</sequence>
<evidence type="ECO:0000313" key="3">
    <source>
        <dbReference type="EMBL" id="SDC00799.1"/>
    </source>
</evidence>
<proteinExistence type="predicted"/>
<organism evidence="3 4">
    <name type="scientific">Succiniclasticum ruminis</name>
    <dbReference type="NCBI Taxonomy" id="40841"/>
    <lineage>
        <taxon>Bacteria</taxon>
        <taxon>Bacillati</taxon>
        <taxon>Bacillota</taxon>
        <taxon>Negativicutes</taxon>
        <taxon>Acidaminococcales</taxon>
        <taxon>Acidaminococcaceae</taxon>
        <taxon>Succiniclasticum</taxon>
    </lineage>
</organism>
<keyword evidence="2" id="KW-0812">Transmembrane</keyword>
<keyword evidence="4" id="KW-1185">Reference proteome</keyword>
<protein>
    <submittedName>
        <fullName evidence="3">Uncharacterized protein</fullName>
    </submittedName>
</protein>
<dbReference type="Proteomes" id="UP000198943">
    <property type="component" value="Unassembled WGS sequence"/>
</dbReference>
<feature type="region of interest" description="Disordered" evidence="1">
    <location>
        <begin position="260"/>
        <end position="296"/>
    </location>
</feature>
<dbReference type="EMBL" id="FMYW01000001">
    <property type="protein sequence ID" value="SDC00799.1"/>
    <property type="molecule type" value="Genomic_DNA"/>
</dbReference>
<gene>
    <name evidence="3" type="ORF">SAMN04487864_101410</name>
</gene>
<keyword evidence="2" id="KW-1133">Transmembrane helix</keyword>
<evidence type="ECO:0000256" key="1">
    <source>
        <dbReference type="SAM" id="MobiDB-lite"/>
    </source>
</evidence>
<evidence type="ECO:0000256" key="2">
    <source>
        <dbReference type="SAM" id="Phobius"/>
    </source>
</evidence>
<feature type="transmembrane region" description="Helical" evidence="2">
    <location>
        <begin position="23"/>
        <end position="40"/>
    </location>
</feature>
<feature type="region of interest" description="Disordered" evidence="1">
    <location>
        <begin position="66"/>
        <end position="94"/>
    </location>
</feature>
<dbReference type="AlphaFoldDB" id="A0A1G6I2N7"/>
<reference evidence="4" key="1">
    <citation type="submission" date="2016-10" db="EMBL/GenBank/DDBJ databases">
        <authorList>
            <person name="Varghese N."/>
            <person name="Submissions S."/>
        </authorList>
    </citation>
    <scope>NUCLEOTIDE SEQUENCE [LARGE SCALE GENOMIC DNA]</scope>
    <source>
        <strain evidence="4">DSM 11005</strain>
    </source>
</reference>
<evidence type="ECO:0000313" key="4">
    <source>
        <dbReference type="Proteomes" id="UP000198943"/>
    </source>
</evidence>
<accession>A0A1G6I2N7</accession>
<dbReference type="OrthoDB" id="1665750at2"/>
<keyword evidence="2" id="KW-0472">Membrane</keyword>
<name>A0A1G6I2N7_9FIRM</name>